<keyword evidence="4 10" id="KW-0812">Transmembrane</keyword>
<evidence type="ECO:0000256" key="5">
    <source>
        <dbReference type="ARBA" id="ARBA00022927"/>
    </source>
</evidence>
<protein>
    <recommendedName>
        <fullName evidence="9 10">Protein translocase subunit SecY</fullName>
    </recommendedName>
</protein>
<dbReference type="KEGG" id="wch:wcw_1484"/>
<dbReference type="GO" id="GO:0065002">
    <property type="term" value="P:intracellular protein transmembrane transport"/>
    <property type="evidence" value="ECO:0007669"/>
    <property type="project" value="UniProtKB-UniRule"/>
</dbReference>
<evidence type="ECO:0000256" key="12">
    <source>
        <dbReference type="RuleBase" id="RU003484"/>
    </source>
</evidence>
<dbReference type="FunFam" id="1.10.3370.10:FF:000001">
    <property type="entry name" value="Preprotein translocase subunit SecY"/>
    <property type="match status" value="1"/>
</dbReference>
<dbReference type="InterPro" id="IPR026593">
    <property type="entry name" value="SecY"/>
</dbReference>
<dbReference type="InterPro" id="IPR030659">
    <property type="entry name" value="SecY_CS"/>
</dbReference>
<feature type="transmembrane region" description="Helical" evidence="10">
    <location>
        <begin position="328"/>
        <end position="348"/>
    </location>
</feature>
<dbReference type="STRING" id="716544.wcw_1484"/>
<comment type="subunit">
    <text evidence="10">Component of the Sec protein translocase complex. Heterotrimer consisting of SecY, SecE and SecG subunits. The heterotrimers can form oligomers, although 1 heterotrimer is thought to be able to translocate proteins. Interacts with the ribosome. Interacts with SecDF, and other proteins may be involved. Interacts with SecA.</text>
</comment>
<dbReference type="Gene3D" id="1.10.3370.10">
    <property type="entry name" value="SecY subunit domain"/>
    <property type="match status" value="1"/>
</dbReference>
<feature type="transmembrane region" description="Helical" evidence="10">
    <location>
        <begin position="75"/>
        <end position="97"/>
    </location>
</feature>
<proteinExistence type="inferred from homology"/>
<feature type="transmembrane region" description="Helical" evidence="10">
    <location>
        <begin position="285"/>
        <end position="308"/>
    </location>
</feature>
<keyword evidence="15" id="KW-1185">Reference proteome</keyword>
<evidence type="ECO:0000256" key="2">
    <source>
        <dbReference type="ARBA" id="ARBA00005751"/>
    </source>
</evidence>
<evidence type="ECO:0000256" key="13">
    <source>
        <dbReference type="RuleBase" id="RU004349"/>
    </source>
</evidence>
<evidence type="ECO:0000256" key="6">
    <source>
        <dbReference type="ARBA" id="ARBA00022989"/>
    </source>
</evidence>
<organism evidence="14 15">
    <name type="scientific">Waddlia chondrophila (strain ATCC VR-1470 / WSU 86-1044)</name>
    <dbReference type="NCBI Taxonomy" id="716544"/>
    <lineage>
        <taxon>Bacteria</taxon>
        <taxon>Pseudomonadati</taxon>
        <taxon>Chlamydiota</taxon>
        <taxon>Chlamydiia</taxon>
        <taxon>Parachlamydiales</taxon>
        <taxon>Waddliaceae</taxon>
        <taxon>Waddlia</taxon>
    </lineage>
</organism>
<dbReference type="SUPFAM" id="SSF103491">
    <property type="entry name" value="Preprotein translocase SecY subunit"/>
    <property type="match status" value="1"/>
</dbReference>
<keyword evidence="10" id="KW-1003">Cell membrane</keyword>
<feature type="transmembrane region" description="Helical" evidence="10">
    <location>
        <begin position="412"/>
        <end position="432"/>
    </location>
</feature>
<dbReference type="GO" id="GO:0006605">
    <property type="term" value="P:protein targeting"/>
    <property type="evidence" value="ECO:0007669"/>
    <property type="project" value="UniProtKB-UniRule"/>
</dbReference>
<feature type="transmembrane region" description="Helical" evidence="10">
    <location>
        <begin position="118"/>
        <end position="139"/>
    </location>
</feature>
<evidence type="ECO:0000256" key="4">
    <source>
        <dbReference type="ARBA" id="ARBA00022692"/>
    </source>
</evidence>
<evidence type="ECO:0000313" key="15">
    <source>
        <dbReference type="Proteomes" id="UP000001505"/>
    </source>
</evidence>
<dbReference type="NCBIfam" id="TIGR00967">
    <property type="entry name" value="3a0501s007"/>
    <property type="match status" value="1"/>
</dbReference>
<evidence type="ECO:0000256" key="11">
    <source>
        <dbReference type="RuleBase" id="RU000537"/>
    </source>
</evidence>
<sequence>MIQALQRVFSIPELRQKISFTLLMLVVCRIGAFIPVPGINGEVAIQYLRHLTGGEQNLFRMVDTFTGGAFSQMTVIALGVVPYISASIMMQLFTALIPSLQREIQENPTLGRRKVNRLTRLVTLILAFIQSAMFAKYAIQMNITKPGIIAGDLLNIQMFGHPVLFYAVMIFTMTTGTLFLMWIGEQITENGIGNGMSLIITLGIISSFPTAIGMIFQQLNLDSQEAGQLNFAIVAVIMAVFVLVTIGTILIVQGHRRIPLQYARRVVGRKEVQGGNSYIPLKVNYAGVIPVIFASSLLMFPATIATFIGQGTWLESVAMWFRQDRTAYMVMYVGLIIFFTYFWTATQFRPDQIASDMKKNGAFIPGIRQGRPTQEYLEHTMNRITLIGAVFLALIAILPTITGRVLGVSQTISYFFGGTALLILVGVVLDTMKQIESHLLMKRYEGFMKKGRARGR</sequence>
<gene>
    <name evidence="10 14" type="primary">secY</name>
    <name evidence="14" type="ordered locus">wcw_1484</name>
</gene>
<evidence type="ECO:0000256" key="1">
    <source>
        <dbReference type="ARBA" id="ARBA00004141"/>
    </source>
</evidence>
<comment type="similarity">
    <text evidence="2 10 13">Belongs to the SecY/SEC61-alpha family.</text>
</comment>
<feature type="transmembrane region" description="Helical" evidence="10">
    <location>
        <begin position="229"/>
        <end position="252"/>
    </location>
</feature>
<evidence type="ECO:0000256" key="7">
    <source>
        <dbReference type="ARBA" id="ARBA00023010"/>
    </source>
</evidence>
<dbReference type="PIRSF" id="PIRSF004557">
    <property type="entry name" value="SecY"/>
    <property type="match status" value="1"/>
</dbReference>
<evidence type="ECO:0000256" key="3">
    <source>
        <dbReference type="ARBA" id="ARBA00022448"/>
    </source>
</evidence>
<dbReference type="Pfam" id="PF00344">
    <property type="entry name" value="SecY"/>
    <property type="match status" value="1"/>
</dbReference>
<feature type="transmembrane region" description="Helical" evidence="10">
    <location>
        <begin position="384"/>
        <end position="406"/>
    </location>
</feature>
<dbReference type="HAMAP" id="MF_01465">
    <property type="entry name" value="SecY"/>
    <property type="match status" value="1"/>
</dbReference>
<dbReference type="HOGENOM" id="CLU_030313_0_0_0"/>
<keyword evidence="6 10" id="KW-1133">Transmembrane helix</keyword>
<dbReference type="PROSITE" id="PS00755">
    <property type="entry name" value="SECY_1"/>
    <property type="match status" value="1"/>
</dbReference>
<evidence type="ECO:0000256" key="9">
    <source>
        <dbReference type="ARBA" id="ARBA00039733"/>
    </source>
</evidence>
<dbReference type="InterPro" id="IPR002208">
    <property type="entry name" value="SecY/SEC61-alpha"/>
</dbReference>
<feature type="transmembrane region" description="Helical" evidence="10">
    <location>
        <begin position="195"/>
        <end position="217"/>
    </location>
</feature>
<accession>D6YRY8</accession>
<feature type="transmembrane region" description="Helical" evidence="10">
    <location>
        <begin position="20"/>
        <end position="39"/>
    </location>
</feature>
<keyword evidence="7 10" id="KW-0811">Translocation</keyword>
<comment type="function">
    <text evidence="10 11">The central subunit of the protein translocation channel SecYEG. Consists of two halves formed by TMs 1-5 and 6-10. These two domains form a lateral gate at the front which open onto the bilayer between TMs 2 and 7, and are clamped together by SecE at the back. The channel is closed by both a pore ring composed of hydrophobic SecY resides and a short helix (helix 2A) on the extracellular side of the membrane which forms a plug. The plug probably moves laterally to allow the channel to open. The ring and the pore may move independently.</text>
</comment>
<evidence type="ECO:0000313" key="14">
    <source>
        <dbReference type="EMBL" id="ADI38833.1"/>
    </source>
</evidence>
<keyword evidence="3 10" id="KW-0813">Transport</keyword>
<dbReference type="OrthoDB" id="9809248at2"/>
<comment type="subcellular location">
    <subcellularLocation>
        <location evidence="10">Cell inner membrane</location>
        <topology evidence="10">Multi-pass membrane protein</topology>
    </subcellularLocation>
    <subcellularLocation>
        <location evidence="1 12">Membrane</location>
        <topology evidence="1 12">Multi-pass membrane protein</topology>
    </subcellularLocation>
</comment>
<dbReference type="EMBL" id="CP001928">
    <property type="protein sequence ID" value="ADI38833.1"/>
    <property type="molecule type" value="Genomic_DNA"/>
</dbReference>
<dbReference type="AlphaFoldDB" id="D6YRY8"/>
<dbReference type="PROSITE" id="PS00756">
    <property type="entry name" value="SECY_2"/>
    <property type="match status" value="1"/>
</dbReference>
<keyword evidence="8 10" id="KW-0472">Membrane</keyword>
<reference evidence="14 15" key="1">
    <citation type="journal article" date="2010" name="PLoS ONE">
        <title>The Waddlia genome: a window into chlamydial biology.</title>
        <authorList>
            <person name="Bertelli C."/>
            <person name="Collyn F."/>
            <person name="Croxatto A."/>
            <person name="Ruckert C."/>
            <person name="Polkinghorne A."/>
            <person name="Kebbi-Beghdadi C."/>
            <person name="Goesmann A."/>
            <person name="Vaughan L."/>
            <person name="Greub G."/>
        </authorList>
    </citation>
    <scope>NUCLEOTIDE SEQUENCE [LARGE SCALE GENOMIC DNA]</scope>
    <source>
        <strain evidence="15">ATCC VR-1470 / WSU 86-1044</strain>
    </source>
</reference>
<dbReference type="Proteomes" id="UP000001505">
    <property type="component" value="Chromosome"/>
</dbReference>
<dbReference type="GO" id="GO:0043952">
    <property type="term" value="P:protein transport by the Sec complex"/>
    <property type="evidence" value="ECO:0007669"/>
    <property type="project" value="UniProtKB-UniRule"/>
</dbReference>
<keyword evidence="5 10" id="KW-0653">Protein transport</keyword>
<evidence type="ECO:0000256" key="10">
    <source>
        <dbReference type="HAMAP-Rule" id="MF_01465"/>
    </source>
</evidence>
<dbReference type="eggNOG" id="COG0201">
    <property type="taxonomic scope" value="Bacteria"/>
</dbReference>
<feature type="transmembrane region" description="Helical" evidence="10">
    <location>
        <begin position="159"/>
        <end position="183"/>
    </location>
</feature>
<dbReference type="PRINTS" id="PR00303">
    <property type="entry name" value="SECYTRNLCASE"/>
</dbReference>
<dbReference type="InterPro" id="IPR023201">
    <property type="entry name" value="SecY_dom_sf"/>
</dbReference>
<dbReference type="PANTHER" id="PTHR10906">
    <property type="entry name" value="SECY/SEC61-ALPHA FAMILY MEMBER"/>
    <property type="match status" value="1"/>
</dbReference>
<dbReference type="GO" id="GO:0005886">
    <property type="term" value="C:plasma membrane"/>
    <property type="evidence" value="ECO:0007669"/>
    <property type="project" value="UniProtKB-SubCell"/>
</dbReference>
<evidence type="ECO:0000256" key="8">
    <source>
        <dbReference type="ARBA" id="ARBA00023136"/>
    </source>
</evidence>
<keyword evidence="10" id="KW-0997">Cell inner membrane</keyword>
<name>D6YRY8_WADCW</name>